<dbReference type="Gene3D" id="1.25.40.20">
    <property type="entry name" value="Ankyrin repeat-containing domain"/>
    <property type="match status" value="1"/>
</dbReference>
<feature type="compositionally biased region" description="Low complexity" evidence="4">
    <location>
        <begin position="174"/>
        <end position="185"/>
    </location>
</feature>
<evidence type="ECO:0000256" key="1">
    <source>
        <dbReference type="ARBA" id="ARBA00022737"/>
    </source>
</evidence>
<feature type="repeat" description="ANK" evidence="3">
    <location>
        <begin position="96"/>
        <end position="128"/>
    </location>
</feature>
<evidence type="ECO:0000256" key="3">
    <source>
        <dbReference type="PROSITE-ProRule" id="PRU00023"/>
    </source>
</evidence>
<dbReference type="OrthoDB" id="194358at2759"/>
<evidence type="ECO:0000256" key="4">
    <source>
        <dbReference type="SAM" id="MobiDB-lite"/>
    </source>
</evidence>
<dbReference type="GO" id="GO:0003677">
    <property type="term" value="F:DNA binding"/>
    <property type="evidence" value="ECO:0007669"/>
    <property type="project" value="UniProtKB-KW"/>
</dbReference>
<dbReference type="AlphaFoldDB" id="A0A2B4SKP0"/>
<dbReference type="InterPro" id="IPR002110">
    <property type="entry name" value="Ankyrin_rpt"/>
</dbReference>
<dbReference type="InterPro" id="IPR036770">
    <property type="entry name" value="Ankyrin_rpt-contain_sf"/>
</dbReference>
<reference evidence="6" key="1">
    <citation type="journal article" date="2017" name="bioRxiv">
        <title>Comparative analysis of the genomes of Stylophora pistillata and Acropora digitifera provides evidence for extensive differences between species of corals.</title>
        <authorList>
            <person name="Voolstra C.R."/>
            <person name="Li Y."/>
            <person name="Liew Y.J."/>
            <person name="Baumgarten S."/>
            <person name="Zoccola D."/>
            <person name="Flot J.-F."/>
            <person name="Tambutte S."/>
            <person name="Allemand D."/>
            <person name="Aranda M."/>
        </authorList>
    </citation>
    <scope>NUCLEOTIDE SEQUENCE [LARGE SCALE GENOMIC DNA]</scope>
</reference>
<evidence type="ECO:0000313" key="5">
    <source>
        <dbReference type="EMBL" id="PFX30451.1"/>
    </source>
</evidence>
<dbReference type="Pfam" id="PF12796">
    <property type="entry name" value="Ank_2"/>
    <property type="match status" value="1"/>
</dbReference>
<feature type="region of interest" description="Disordered" evidence="4">
    <location>
        <begin position="171"/>
        <end position="190"/>
    </location>
</feature>
<organism evidence="5 6">
    <name type="scientific">Stylophora pistillata</name>
    <name type="common">Smooth cauliflower coral</name>
    <dbReference type="NCBI Taxonomy" id="50429"/>
    <lineage>
        <taxon>Eukaryota</taxon>
        <taxon>Metazoa</taxon>
        <taxon>Cnidaria</taxon>
        <taxon>Anthozoa</taxon>
        <taxon>Hexacorallia</taxon>
        <taxon>Scleractinia</taxon>
        <taxon>Astrocoeniina</taxon>
        <taxon>Pocilloporidae</taxon>
        <taxon>Stylophora</taxon>
    </lineage>
</organism>
<feature type="region of interest" description="Disordered" evidence="4">
    <location>
        <begin position="210"/>
        <end position="236"/>
    </location>
</feature>
<keyword evidence="1" id="KW-0677">Repeat</keyword>
<comment type="caution">
    <text evidence="5">The sequence shown here is derived from an EMBL/GenBank/DDBJ whole genome shotgun (WGS) entry which is preliminary data.</text>
</comment>
<feature type="repeat" description="ANK" evidence="3">
    <location>
        <begin position="62"/>
        <end position="94"/>
    </location>
</feature>
<keyword evidence="2 3" id="KW-0040">ANK repeat</keyword>
<evidence type="ECO:0000256" key="2">
    <source>
        <dbReference type="ARBA" id="ARBA00023043"/>
    </source>
</evidence>
<dbReference type="PROSITE" id="PS50297">
    <property type="entry name" value="ANK_REP_REGION"/>
    <property type="match status" value="1"/>
</dbReference>
<accession>A0A2B4SKP0</accession>
<sequence>MAAVSDGSGKSLEEVDCDLKRHLTGVNTRTPDLSTLAQKGDEKLVEQFMTEDVQIGGGANEKLQSQLYIACFWGFYDVVKGLLDKGADVNAQNKDTLWTPLHAATFQEHGKIVMLLLERNAQPELQDSEGRSAKDFASASDKVWSHFAALNCPRTSKQELIKKGIIKKLEESSRAGSSGRPGSGPKARMAAFSRPGSAYVLQSDPFAKRQVNQQSSDFPLGGPVDGDILAGTNKRGQVEHVSKPAFSVWRT</sequence>
<keyword evidence="6" id="KW-1185">Reference proteome</keyword>
<dbReference type="EMBL" id="LSMT01000050">
    <property type="protein sequence ID" value="PFX30451.1"/>
    <property type="molecule type" value="Genomic_DNA"/>
</dbReference>
<gene>
    <name evidence="5" type="primary">warA</name>
    <name evidence="5" type="ORF">AWC38_SpisGene4794</name>
</gene>
<protein>
    <submittedName>
        <fullName evidence="5">Homeobox protein Wariai</fullName>
    </submittedName>
</protein>
<evidence type="ECO:0000313" key="6">
    <source>
        <dbReference type="Proteomes" id="UP000225706"/>
    </source>
</evidence>
<keyword evidence="5" id="KW-0238">DNA-binding</keyword>
<dbReference type="SUPFAM" id="SSF48403">
    <property type="entry name" value="Ankyrin repeat"/>
    <property type="match status" value="1"/>
</dbReference>
<proteinExistence type="predicted"/>
<dbReference type="PANTHER" id="PTHR24171">
    <property type="entry name" value="ANKYRIN REPEAT DOMAIN-CONTAINING PROTEIN 39-RELATED"/>
    <property type="match status" value="1"/>
</dbReference>
<keyword evidence="5" id="KW-0371">Homeobox</keyword>
<dbReference type="PANTHER" id="PTHR24171:SF10">
    <property type="entry name" value="ANKYRIN REPEAT DOMAIN-CONTAINING PROTEIN 29-LIKE"/>
    <property type="match status" value="1"/>
</dbReference>
<dbReference type="PROSITE" id="PS50088">
    <property type="entry name" value="ANK_REPEAT"/>
    <property type="match status" value="2"/>
</dbReference>
<name>A0A2B4SKP0_STYPI</name>
<dbReference type="Proteomes" id="UP000225706">
    <property type="component" value="Unassembled WGS sequence"/>
</dbReference>
<dbReference type="SMART" id="SM00248">
    <property type="entry name" value="ANK"/>
    <property type="match status" value="2"/>
</dbReference>